<gene>
    <name evidence="4" type="ORF">GJ744_009811</name>
</gene>
<evidence type="ECO:0000313" key="5">
    <source>
        <dbReference type="Proteomes" id="UP000606974"/>
    </source>
</evidence>
<comment type="caution">
    <text evidence="4">The sequence shown here is derived from an EMBL/GenBank/DDBJ whole genome shotgun (WGS) entry which is preliminary data.</text>
</comment>
<protein>
    <submittedName>
        <fullName evidence="4">Uncharacterized protein</fullName>
    </submittedName>
</protein>
<evidence type="ECO:0000256" key="3">
    <source>
        <dbReference type="ARBA" id="ARBA00023274"/>
    </source>
</evidence>
<dbReference type="GO" id="GO:1990904">
    <property type="term" value="C:ribonucleoprotein complex"/>
    <property type="evidence" value="ECO:0007669"/>
    <property type="project" value="UniProtKB-KW"/>
</dbReference>
<organism evidence="4 5">
    <name type="scientific">Endocarpon pusillum</name>
    <dbReference type="NCBI Taxonomy" id="364733"/>
    <lineage>
        <taxon>Eukaryota</taxon>
        <taxon>Fungi</taxon>
        <taxon>Dikarya</taxon>
        <taxon>Ascomycota</taxon>
        <taxon>Pezizomycotina</taxon>
        <taxon>Eurotiomycetes</taxon>
        <taxon>Chaetothyriomycetidae</taxon>
        <taxon>Verrucariales</taxon>
        <taxon>Verrucariaceae</taxon>
        <taxon>Endocarpon</taxon>
    </lineage>
</organism>
<comment type="similarity">
    <text evidence="1">Belongs to the universal ribosomal protein uS11 family.</text>
</comment>
<dbReference type="EMBL" id="JAACFV010000006">
    <property type="protein sequence ID" value="KAF7513390.1"/>
    <property type="molecule type" value="Genomic_DNA"/>
</dbReference>
<dbReference type="PANTHER" id="PTHR11759">
    <property type="entry name" value="40S RIBOSOMAL PROTEIN S14/30S RIBOSOMAL PROTEIN S11"/>
    <property type="match status" value="1"/>
</dbReference>
<keyword evidence="3" id="KW-0687">Ribonucleoprotein</keyword>
<dbReference type="GO" id="GO:0006412">
    <property type="term" value="P:translation"/>
    <property type="evidence" value="ECO:0007669"/>
    <property type="project" value="InterPro"/>
</dbReference>
<dbReference type="Pfam" id="PF00411">
    <property type="entry name" value="Ribosomal_S11"/>
    <property type="match status" value="1"/>
</dbReference>
<name>A0A8H7AQ39_9EURO</name>
<keyword evidence="5" id="KW-1185">Reference proteome</keyword>
<dbReference type="HAMAP" id="MF_01310">
    <property type="entry name" value="Ribosomal_uS11"/>
    <property type="match status" value="1"/>
</dbReference>
<evidence type="ECO:0000256" key="2">
    <source>
        <dbReference type="ARBA" id="ARBA00022980"/>
    </source>
</evidence>
<dbReference type="GO" id="GO:0003735">
    <property type="term" value="F:structural constituent of ribosome"/>
    <property type="evidence" value="ECO:0007669"/>
    <property type="project" value="InterPro"/>
</dbReference>
<dbReference type="InterPro" id="IPR036967">
    <property type="entry name" value="Ribosomal_uS11_sf"/>
</dbReference>
<dbReference type="SUPFAM" id="SSF53137">
    <property type="entry name" value="Translational machinery components"/>
    <property type="match status" value="1"/>
</dbReference>
<dbReference type="Proteomes" id="UP000606974">
    <property type="component" value="Unassembled WGS sequence"/>
</dbReference>
<sequence length="244" mass="27468">MVSKSLIRLPSPSLCHQCQRLFPRQQQSHQFSSSSPAAADRFNTFAESLRRGGLVGQALSTPKSQEQSLREIQQQKQREEAQAKRERFNLLGGRHTSKALTEAKVVADAGMANRPSTAEAFGELHHLHVYATKHNTHVTLTRPNREPMLSLSTGNINFRKSHRGTFDAAYQLVTYSIAQMIEKGFVQKIQQLEIIMRGYGPGREAFQKVLLGMEGRLIKPKVYRVTDSTRLKFGGTRSPAVRRL</sequence>
<proteinExistence type="inferred from homology"/>
<evidence type="ECO:0000256" key="1">
    <source>
        <dbReference type="ARBA" id="ARBA00006194"/>
    </source>
</evidence>
<reference evidence="4" key="1">
    <citation type="submission" date="2020-02" db="EMBL/GenBank/DDBJ databases">
        <authorList>
            <person name="Palmer J.M."/>
        </authorList>
    </citation>
    <scope>NUCLEOTIDE SEQUENCE</scope>
    <source>
        <strain evidence="4">EPUS1.4</strain>
        <tissue evidence="4">Thallus</tissue>
    </source>
</reference>
<dbReference type="Gene3D" id="3.30.420.80">
    <property type="entry name" value="Ribosomal protein S11"/>
    <property type="match status" value="1"/>
</dbReference>
<accession>A0A8H7AQ39</accession>
<dbReference type="OrthoDB" id="1654884at2759"/>
<dbReference type="InterPro" id="IPR001971">
    <property type="entry name" value="Ribosomal_uS11"/>
</dbReference>
<dbReference type="AlphaFoldDB" id="A0A8H7AQ39"/>
<dbReference type="GO" id="GO:0005840">
    <property type="term" value="C:ribosome"/>
    <property type="evidence" value="ECO:0007669"/>
    <property type="project" value="UniProtKB-KW"/>
</dbReference>
<keyword evidence="2" id="KW-0689">Ribosomal protein</keyword>
<evidence type="ECO:0000313" key="4">
    <source>
        <dbReference type="EMBL" id="KAF7513390.1"/>
    </source>
</evidence>